<evidence type="ECO:0000256" key="1">
    <source>
        <dbReference type="SAM" id="MobiDB-lite"/>
    </source>
</evidence>
<reference evidence="2" key="1">
    <citation type="submission" date="2020-05" db="EMBL/GenBank/DDBJ databases">
        <title>WGS assembly of Panicum virgatum.</title>
        <authorList>
            <person name="Lovell J.T."/>
            <person name="Jenkins J."/>
            <person name="Shu S."/>
            <person name="Juenger T.E."/>
            <person name="Schmutz J."/>
        </authorList>
    </citation>
    <scope>NUCLEOTIDE SEQUENCE</scope>
    <source>
        <strain evidence="2">AP13</strain>
    </source>
</reference>
<sequence>MQKNLSPSLPDHREDAPVPTESWKEEVDDIDMPQIQDLLKKIRTRREAGVTGATIVWSWLQRRIQSLQRRPNFGYHYTGEGDLSRMSQMEIFEATALKYLKKAVGVTTVPVVPELFCADNASLPSEVDLYQSHPPKMISTRAYYPRV</sequence>
<comment type="caution">
    <text evidence="2">The sequence shown here is derived from an EMBL/GenBank/DDBJ whole genome shotgun (WGS) entry which is preliminary data.</text>
</comment>
<feature type="region of interest" description="Disordered" evidence="1">
    <location>
        <begin position="1"/>
        <end position="26"/>
    </location>
</feature>
<keyword evidence="3" id="KW-1185">Reference proteome</keyword>
<accession>A0A8T0XFY4</accession>
<organism evidence="2 3">
    <name type="scientific">Panicum virgatum</name>
    <name type="common">Blackwell switchgrass</name>
    <dbReference type="NCBI Taxonomy" id="38727"/>
    <lineage>
        <taxon>Eukaryota</taxon>
        <taxon>Viridiplantae</taxon>
        <taxon>Streptophyta</taxon>
        <taxon>Embryophyta</taxon>
        <taxon>Tracheophyta</taxon>
        <taxon>Spermatophyta</taxon>
        <taxon>Magnoliopsida</taxon>
        <taxon>Liliopsida</taxon>
        <taxon>Poales</taxon>
        <taxon>Poaceae</taxon>
        <taxon>PACMAD clade</taxon>
        <taxon>Panicoideae</taxon>
        <taxon>Panicodae</taxon>
        <taxon>Paniceae</taxon>
        <taxon>Panicinae</taxon>
        <taxon>Panicum</taxon>
        <taxon>Panicum sect. Hiantes</taxon>
    </lineage>
</organism>
<dbReference type="Proteomes" id="UP000823388">
    <property type="component" value="Chromosome 1K"/>
</dbReference>
<dbReference type="EMBL" id="CM029037">
    <property type="protein sequence ID" value="KAG2658157.1"/>
    <property type="molecule type" value="Genomic_DNA"/>
</dbReference>
<gene>
    <name evidence="2" type="ORF">PVAP13_1KG265800</name>
</gene>
<protein>
    <submittedName>
        <fullName evidence="2">Uncharacterized protein</fullName>
    </submittedName>
</protein>
<evidence type="ECO:0000313" key="3">
    <source>
        <dbReference type="Proteomes" id="UP000823388"/>
    </source>
</evidence>
<proteinExistence type="predicted"/>
<evidence type="ECO:0000313" key="2">
    <source>
        <dbReference type="EMBL" id="KAG2658157.1"/>
    </source>
</evidence>
<name>A0A8T0XFY4_PANVG</name>
<dbReference type="AlphaFoldDB" id="A0A8T0XFY4"/>